<accession>A0A5C3QJ29</accession>
<feature type="transmembrane region" description="Helical" evidence="1">
    <location>
        <begin position="41"/>
        <end position="60"/>
    </location>
</feature>
<name>A0A5C3QJ29_9AGAR</name>
<keyword evidence="1" id="KW-0472">Membrane</keyword>
<evidence type="ECO:0000313" key="2">
    <source>
        <dbReference type="EMBL" id="TFL00249.1"/>
    </source>
</evidence>
<dbReference type="EMBL" id="ML178829">
    <property type="protein sequence ID" value="TFL00249.1"/>
    <property type="molecule type" value="Genomic_DNA"/>
</dbReference>
<keyword evidence="1" id="KW-0812">Transmembrane</keyword>
<organism evidence="2 3">
    <name type="scientific">Pterulicium gracile</name>
    <dbReference type="NCBI Taxonomy" id="1884261"/>
    <lineage>
        <taxon>Eukaryota</taxon>
        <taxon>Fungi</taxon>
        <taxon>Dikarya</taxon>
        <taxon>Basidiomycota</taxon>
        <taxon>Agaricomycotina</taxon>
        <taxon>Agaricomycetes</taxon>
        <taxon>Agaricomycetidae</taxon>
        <taxon>Agaricales</taxon>
        <taxon>Pleurotineae</taxon>
        <taxon>Pterulaceae</taxon>
        <taxon>Pterulicium</taxon>
    </lineage>
</organism>
<dbReference type="Proteomes" id="UP000305067">
    <property type="component" value="Unassembled WGS sequence"/>
</dbReference>
<gene>
    <name evidence="2" type="ORF">BDV98DRAFT_569478</name>
</gene>
<keyword evidence="3" id="KW-1185">Reference proteome</keyword>
<sequence>MLRINVWQLRIDRGLEHPRIFSSHLLKLFPKQHADWGRGKFILIVTGACILGNAMEMLIAKLAEAKCFLHADTRCLVHRNRGTWPFHQPLAGFSSSSMIPGSRAR</sequence>
<proteinExistence type="predicted"/>
<reference evidence="2 3" key="1">
    <citation type="journal article" date="2019" name="Nat. Ecol. Evol.">
        <title>Megaphylogeny resolves global patterns of mushroom evolution.</title>
        <authorList>
            <person name="Varga T."/>
            <person name="Krizsan K."/>
            <person name="Foldi C."/>
            <person name="Dima B."/>
            <person name="Sanchez-Garcia M."/>
            <person name="Sanchez-Ramirez S."/>
            <person name="Szollosi G.J."/>
            <person name="Szarkandi J.G."/>
            <person name="Papp V."/>
            <person name="Albert L."/>
            <person name="Andreopoulos W."/>
            <person name="Angelini C."/>
            <person name="Antonin V."/>
            <person name="Barry K.W."/>
            <person name="Bougher N.L."/>
            <person name="Buchanan P."/>
            <person name="Buyck B."/>
            <person name="Bense V."/>
            <person name="Catcheside P."/>
            <person name="Chovatia M."/>
            <person name="Cooper J."/>
            <person name="Damon W."/>
            <person name="Desjardin D."/>
            <person name="Finy P."/>
            <person name="Geml J."/>
            <person name="Haridas S."/>
            <person name="Hughes K."/>
            <person name="Justo A."/>
            <person name="Karasinski D."/>
            <person name="Kautmanova I."/>
            <person name="Kiss B."/>
            <person name="Kocsube S."/>
            <person name="Kotiranta H."/>
            <person name="LaButti K.M."/>
            <person name="Lechner B.E."/>
            <person name="Liimatainen K."/>
            <person name="Lipzen A."/>
            <person name="Lukacs Z."/>
            <person name="Mihaltcheva S."/>
            <person name="Morgado L.N."/>
            <person name="Niskanen T."/>
            <person name="Noordeloos M.E."/>
            <person name="Ohm R.A."/>
            <person name="Ortiz-Santana B."/>
            <person name="Ovrebo C."/>
            <person name="Racz N."/>
            <person name="Riley R."/>
            <person name="Savchenko A."/>
            <person name="Shiryaev A."/>
            <person name="Soop K."/>
            <person name="Spirin V."/>
            <person name="Szebenyi C."/>
            <person name="Tomsovsky M."/>
            <person name="Tulloss R.E."/>
            <person name="Uehling J."/>
            <person name="Grigoriev I.V."/>
            <person name="Vagvolgyi C."/>
            <person name="Papp T."/>
            <person name="Martin F.M."/>
            <person name="Miettinen O."/>
            <person name="Hibbett D.S."/>
            <person name="Nagy L.G."/>
        </authorList>
    </citation>
    <scope>NUCLEOTIDE SEQUENCE [LARGE SCALE GENOMIC DNA]</scope>
    <source>
        <strain evidence="2 3">CBS 309.79</strain>
    </source>
</reference>
<protein>
    <submittedName>
        <fullName evidence="2">Uncharacterized protein</fullName>
    </submittedName>
</protein>
<evidence type="ECO:0000256" key="1">
    <source>
        <dbReference type="SAM" id="Phobius"/>
    </source>
</evidence>
<dbReference type="AlphaFoldDB" id="A0A5C3QJ29"/>
<evidence type="ECO:0000313" key="3">
    <source>
        <dbReference type="Proteomes" id="UP000305067"/>
    </source>
</evidence>
<keyword evidence="1" id="KW-1133">Transmembrane helix</keyword>